<organism evidence="1">
    <name type="scientific">marine metagenome</name>
    <dbReference type="NCBI Taxonomy" id="408172"/>
    <lineage>
        <taxon>unclassified sequences</taxon>
        <taxon>metagenomes</taxon>
        <taxon>ecological metagenomes</taxon>
    </lineage>
</organism>
<dbReference type="SUPFAM" id="SSF56954">
    <property type="entry name" value="Outer membrane efflux proteins (OEP)"/>
    <property type="match status" value="1"/>
</dbReference>
<dbReference type="AlphaFoldDB" id="A0A382ZUA7"/>
<gene>
    <name evidence="1" type="ORF">METZ01_LOCUS451469</name>
</gene>
<name>A0A382ZUA7_9ZZZZ</name>
<dbReference type="Gene3D" id="1.20.1600.10">
    <property type="entry name" value="Outer membrane efflux proteins (OEP)"/>
    <property type="match status" value="1"/>
</dbReference>
<feature type="non-terminal residue" evidence="1">
    <location>
        <position position="85"/>
    </location>
</feature>
<reference evidence="1" key="1">
    <citation type="submission" date="2018-05" db="EMBL/GenBank/DDBJ databases">
        <authorList>
            <person name="Lanie J.A."/>
            <person name="Ng W.-L."/>
            <person name="Kazmierczak K.M."/>
            <person name="Andrzejewski T.M."/>
            <person name="Davidsen T.M."/>
            <person name="Wayne K.J."/>
            <person name="Tettelin H."/>
            <person name="Glass J.I."/>
            <person name="Rusch D."/>
            <person name="Podicherti R."/>
            <person name="Tsui H.-C.T."/>
            <person name="Winkler M.E."/>
        </authorList>
    </citation>
    <scope>NUCLEOTIDE SEQUENCE</scope>
</reference>
<accession>A0A382ZUA7</accession>
<evidence type="ECO:0000313" key="1">
    <source>
        <dbReference type="EMBL" id="SVD98615.1"/>
    </source>
</evidence>
<proteinExistence type="predicted"/>
<dbReference type="EMBL" id="UINC01186407">
    <property type="protein sequence ID" value="SVD98615.1"/>
    <property type="molecule type" value="Genomic_DNA"/>
</dbReference>
<protein>
    <submittedName>
        <fullName evidence="1">Uncharacterized protein</fullName>
    </submittedName>
</protein>
<sequence length="85" mass="9451">MTLPSSRKRQFVLVAILLLGATTRAGADSVTTAPDSLDLRGCLDTAMSRNRELIQARERIEEVEGDRIVVRSRFMPNVQLTASYD</sequence>